<keyword evidence="5" id="KW-0732">Signal</keyword>
<evidence type="ECO:0000313" key="12">
    <source>
        <dbReference type="EMBL" id="KAI2656816.1"/>
    </source>
</evidence>
<evidence type="ECO:0000256" key="11">
    <source>
        <dbReference type="SAM" id="Phobius"/>
    </source>
</evidence>
<dbReference type="Pfam" id="PF01153">
    <property type="entry name" value="Glypican"/>
    <property type="match status" value="1"/>
</dbReference>
<evidence type="ECO:0000256" key="2">
    <source>
        <dbReference type="ARBA" id="ARBA00010260"/>
    </source>
</evidence>
<evidence type="ECO:0000256" key="5">
    <source>
        <dbReference type="ARBA" id="ARBA00022729"/>
    </source>
</evidence>
<evidence type="ECO:0000256" key="10">
    <source>
        <dbReference type="ARBA" id="ARBA00023288"/>
    </source>
</evidence>
<keyword evidence="9" id="KW-0357">Heparan sulfate</keyword>
<evidence type="ECO:0000256" key="6">
    <source>
        <dbReference type="ARBA" id="ARBA00022974"/>
    </source>
</evidence>
<keyword evidence="4" id="KW-0336">GPI-anchor</keyword>
<feature type="transmembrane region" description="Helical" evidence="11">
    <location>
        <begin position="222"/>
        <end position="244"/>
    </location>
</feature>
<dbReference type="InterPro" id="IPR001863">
    <property type="entry name" value="Glypican"/>
</dbReference>
<evidence type="ECO:0000256" key="8">
    <source>
        <dbReference type="ARBA" id="ARBA00023180"/>
    </source>
</evidence>
<keyword evidence="10" id="KW-0449">Lipoprotein</keyword>
<keyword evidence="8" id="KW-0325">Glycoprotein</keyword>
<keyword evidence="3" id="KW-1003">Cell membrane</keyword>
<gene>
    <name evidence="12" type="ORF">H4Q32_020829</name>
</gene>
<organism evidence="12 13">
    <name type="scientific">Labeo rohita</name>
    <name type="common">Indian major carp</name>
    <name type="synonym">Cyprinus rohita</name>
    <dbReference type="NCBI Taxonomy" id="84645"/>
    <lineage>
        <taxon>Eukaryota</taxon>
        <taxon>Metazoa</taxon>
        <taxon>Chordata</taxon>
        <taxon>Craniata</taxon>
        <taxon>Vertebrata</taxon>
        <taxon>Euteleostomi</taxon>
        <taxon>Actinopterygii</taxon>
        <taxon>Neopterygii</taxon>
        <taxon>Teleostei</taxon>
        <taxon>Ostariophysi</taxon>
        <taxon>Cypriniformes</taxon>
        <taxon>Cyprinidae</taxon>
        <taxon>Labeoninae</taxon>
        <taxon>Labeonini</taxon>
        <taxon>Labeo</taxon>
    </lineage>
</organism>
<protein>
    <submittedName>
        <fullName evidence="12">Glypican-3</fullName>
    </submittedName>
</protein>
<name>A0ABQ8M3N2_LABRO</name>
<keyword evidence="13" id="KW-1185">Reference proteome</keyword>
<evidence type="ECO:0000256" key="4">
    <source>
        <dbReference type="ARBA" id="ARBA00022622"/>
    </source>
</evidence>
<accession>A0ABQ8M3N2</accession>
<feature type="transmembrane region" description="Helical" evidence="11">
    <location>
        <begin position="84"/>
        <end position="105"/>
    </location>
</feature>
<keyword evidence="11" id="KW-0812">Transmembrane</keyword>
<reference evidence="12 13" key="1">
    <citation type="submission" date="2022-01" db="EMBL/GenBank/DDBJ databases">
        <title>A high-quality chromosome-level genome assembly of rohu carp, Labeo rohita.</title>
        <authorList>
            <person name="Arick M.A. II"/>
            <person name="Hsu C.-Y."/>
            <person name="Magbanua Z."/>
            <person name="Pechanova O."/>
            <person name="Grover C."/>
            <person name="Miller E."/>
            <person name="Thrash A."/>
            <person name="Ezzel L."/>
            <person name="Alam S."/>
            <person name="Benzie J."/>
            <person name="Hamilton M."/>
            <person name="Karsi A."/>
            <person name="Lawrence M.L."/>
            <person name="Peterson D.G."/>
        </authorList>
    </citation>
    <scope>NUCLEOTIDE SEQUENCE [LARGE SCALE GENOMIC DNA]</scope>
    <source>
        <strain evidence="13">BAU-BD-2019</strain>
        <tissue evidence="12">Blood</tissue>
    </source>
</reference>
<sequence length="294" mass="32500">MCTQRSPRLRQSRLFHLGSNRDTHTPEAFGQGCKREGGFYKFLEILVDKEGSDLPLHNSYDSIPKCSKKPLLNRVVTLSSLPRLCYALLFSYPIIIFHVCVNWSIGTPLKFVYSTINQPSATSTPSGSDLQVCQPKGLTCCSRKMEERYLLIAKQNMESSLQATSAQLKVLIIQNAALFQGRWFNANCFSIRPERNSRTACRISEMCSCLVVFFPGTLPRGIASGPCLQSSVLLSPLLLILLYFSRLTQIKGLCSPLQHPPSLPFTRLPSAPAAPPRASLAFSHTASSAKESAL</sequence>
<comment type="subcellular location">
    <subcellularLocation>
        <location evidence="1">Cell membrane</location>
        <topology evidence="1">Lipid-anchor</topology>
        <topology evidence="1">GPI-anchor</topology>
    </subcellularLocation>
</comment>
<keyword evidence="6" id="KW-0654">Proteoglycan</keyword>
<evidence type="ECO:0000256" key="9">
    <source>
        <dbReference type="ARBA" id="ARBA00023207"/>
    </source>
</evidence>
<comment type="similarity">
    <text evidence="2">Belongs to the glypican family.</text>
</comment>
<evidence type="ECO:0000256" key="7">
    <source>
        <dbReference type="ARBA" id="ARBA00023136"/>
    </source>
</evidence>
<evidence type="ECO:0000256" key="3">
    <source>
        <dbReference type="ARBA" id="ARBA00022475"/>
    </source>
</evidence>
<keyword evidence="11" id="KW-1133">Transmembrane helix</keyword>
<evidence type="ECO:0000313" key="13">
    <source>
        <dbReference type="Proteomes" id="UP000830375"/>
    </source>
</evidence>
<dbReference type="EMBL" id="JACTAM010000014">
    <property type="protein sequence ID" value="KAI2656816.1"/>
    <property type="molecule type" value="Genomic_DNA"/>
</dbReference>
<keyword evidence="7 11" id="KW-0472">Membrane</keyword>
<evidence type="ECO:0000256" key="1">
    <source>
        <dbReference type="ARBA" id="ARBA00004609"/>
    </source>
</evidence>
<comment type="caution">
    <text evidence="12">The sequence shown here is derived from an EMBL/GenBank/DDBJ whole genome shotgun (WGS) entry which is preliminary data.</text>
</comment>
<proteinExistence type="inferred from homology"/>
<dbReference type="Proteomes" id="UP000830375">
    <property type="component" value="Unassembled WGS sequence"/>
</dbReference>